<feature type="region of interest" description="Disordered" evidence="1">
    <location>
        <begin position="187"/>
        <end position="211"/>
    </location>
</feature>
<evidence type="ECO:0000256" key="1">
    <source>
        <dbReference type="SAM" id="MobiDB-lite"/>
    </source>
</evidence>
<reference evidence="2" key="2">
    <citation type="submission" date="2021-08" db="EMBL/GenBank/DDBJ databases">
        <authorList>
            <person name="Eriksson T."/>
        </authorList>
    </citation>
    <scope>NUCLEOTIDE SEQUENCE</scope>
    <source>
        <strain evidence="2">Stoneville</strain>
        <tissue evidence="2">Whole head</tissue>
    </source>
</reference>
<gene>
    <name evidence="2" type="ORF">GEV33_013776</name>
</gene>
<evidence type="ECO:0000313" key="3">
    <source>
        <dbReference type="Proteomes" id="UP000719412"/>
    </source>
</evidence>
<sequence length="826" mass="92855">MMKNLGKYLRKEKLEEENDDVREHDREYIDVRGRDLGMEGIRGGDSRETGADGPTARWRLRSLSIDSAVVDSIRQIGKRNERYDLGKYVSKKKLQMNVEKTKMMVFNKKKGKNEENEWNWNKEYIDVRSRGLGIEGTRRGKLGVDRETPGYLVKEECKRNRLRVKAGKRAAKFEDRMDGRDTNRMLEREEKTRRRRAERNTTRETVRRRRHRTACRMNPRRNKTTAKKKGIRVARAALEPPTAAPRIIVINVVRLYLKSTIVGPRRPYKIELNGSPKTIAPSILQLPSPGMDFLRSPFISSIVRSRTPDPILFLFVHNEKNQPPISIHLRTPSGLMNLIRDGDRRKLQFAVAVSYFCFFRLLLSTVCPLGAAVLMTCFSITRTGDDKNLHLWGADTYHVRRLRTVGRVGTPETGVSVTHLKIGLEQMFEEEASVNWTTAAVGLLLDRRDLQIRMRRKMIVSFSRPGEQASTAELNKLIFAPLRTNGTAVALMAPPTRGGSPPAASLLDTPIDPDRSAPSVREYLVQVSKKKREAINNVRKKLSTGESTKSKSKSHQITFCMRHSGSGGKSISLPGCILLSYGAIFLAGWFSHANRRSPGREGRDPPPSNYYAHLCVPSDQPLRKLYGDTRDAAISKIYNLDAIMETPLNFNRKKEIREEIRTTRLPPTPHTQLTANGFLEGISTGPAGTLVGYGRPGEACGKIGSSDPRIWPVKNSARGTTRSESWIRKNLDGRNSYLDRNDSGMATLVLERETFVVLFVKMETTGKGEHNSQLMVDSISAKSQNPSLFGPVAIPVLIRSIFGGVKSRGRGADPRGAPFSNFLAVV</sequence>
<proteinExistence type="predicted"/>
<dbReference type="AlphaFoldDB" id="A0A8J6LDI3"/>
<dbReference type="EMBL" id="JABDTM020028395">
    <property type="protein sequence ID" value="KAH0809016.1"/>
    <property type="molecule type" value="Genomic_DNA"/>
</dbReference>
<evidence type="ECO:0000313" key="2">
    <source>
        <dbReference type="EMBL" id="KAH0809016.1"/>
    </source>
</evidence>
<organism evidence="2 3">
    <name type="scientific">Tenebrio molitor</name>
    <name type="common">Yellow mealworm beetle</name>
    <dbReference type="NCBI Taxonomy" id="7067"/>
    <lineage>
        <taxon>Eukaryota</taxon>
        <taxon>Metazoa</taxon>
        <taxon>Ecdysozoa</taxon>
        <taxon>Arthropoda</taxon>
        <taxon>Hexapoda</taxon>
        <taxon>Insecta</taxon>
        <taxon>Pterygota</taxon>
        <taxon>Neoptera</taxon>
        <taxon>Endopterygota</taxon>
        <taxon>Coleoptera</taxon>
        <taxon>Polyphaga</taxon>
        <taxon>Cucujiformia</taxon>
        <taxon>Tenebrionidae</taxon>
        <taxon>Tenebrio</taxon>
    </lineage>
</organism>
<dbReference type="Proteomes" id="UP000719412">
    <property type="component" value="Unassembled WGS sequence"/>
</dbReference>
<name>A0A8J6LDI3_TENMO</name>
<comment type="caution">
    <text evidence="2">The sequence shown here is derived from an EMBL/GenBank/DDBJ whole genome shotgun (WGS) entry which is preliminary data.</text>
</comment>
<reference evidence="2" key="1">
    <citation type="journal article" date="2020" name="J Insects Food Feed">
        <title>The yellow mealworm (Tenebrio molitor) genome: a resource for the emerging insects as food and feed industry.</title>
        <authorList>
            <person name="Eriksson T."/>
            <person name="Andere A."/>
            <person name="Kelstrup H."/>
            <person name="Emery V."/>
            <person name="Picard C."/>
        </authorList>
    </citation>
    <scope>NUCLEOTIDE SEQUENCE</scope>
    <source>
        <strain evidence="2">Stoneville</strain>
        <tissue evidence="2">Whole head</tissue>
    </source>
</reference>
<feature type="compositionally biased region" description="Basic and acidic residues" evidence="1">
    <location>
        <begin position="187"/>
        <end position="205"/>
    </location>
</feature>
<accession>A0A8J6LDI3</accession>
<keyword evidence="3" id="KW-1185">Reference proteome</keyword>
<protein>
    <submittedName>
        <fullName evidence="2">Uncharacterized protein</fullName>
    </submittedName>
</protein>